<feature type="domain" description="Tyrosine-protein kinase ephrin type A/B receptor-like" evidence="10">
    <location>
        <begin position="605"/>
        <end position="648"/>
    </location>
</feature>
<keyword evidence="3 6" id="KW-1133">Transmembrane helix</keyword>
<dbReference type="SUPFAM" id="SSF53822">
    <property type="entry name" value="Periplasmic binding protein-like I"/>
    <property type="match status" value="1"/>
</dbReference>
<feature type="region of interest" description="Disordered" evidence="5">
    <location>
        <begin position="1035"/>
        <end position="1054"/>
    </location>
</feature>
<dbReference type="Pfam" id="PF07699">
    <property type="entry name" value="Ephrin_rec_like"/>
    <property type="match status" value="2"/>
</dbReference>
<feature type="compositionally biased region" description="Basic and acidic residues" evidence="5">
    <location>
        <begin position="1455"/>
        <end position="1471"/>
    </location>
</feature>
<keyword evidence="7" id="KW-0732">Signal</keyword>
<protein>
    <recommendedName>
        <fullName evidence="13">Tyrosine-protein kinase ephrin type A/B receptor-like domain-containing protein</fullName>
    </recommendedName>
</protein>
<dbReference type="PhylomeDB" id="A0A0G4GQ37"/>
<comment type="subcellular location">
    <subcellularLocation>
        <location evidence="1">Membrane</location>
    </subcellularLocation>
</comment>
<dbReference type="Pfam" id="PF06011">
    <property type="entry name" value="TRP"/>
    <property type="match status" value="1"/>
</dbReference>
<feature type="domain" description="Receptor ligand binding region" evidence="8">
    <location>
        <begin position="71"/>
        <end position="195"/>
    </location>
</feature>
<feature type="domain" description="TRP C-terminal" evidence="9">
    <location>
        <begin position="1174"/>
        <end position="1322"/>
    </location>
</feature>
<feature type="transmembrane region" description="Helical" evidence="6">
    <location>
        <begin position="1286"/>
        <end position="1310"/>
    </location>
</feature>
<evidence type="ECO:0000313" key="11">
    <source>
        <dbReference type="EMBL" id="CEM32502.1"/>
    </source>
</evidence>
<proteinExistence type="predicted"/>
<feature type="transmembrane region" description="Helical" evidence="6">
    <location>
        <begin position="1148"/>
        <end position="1178"/>
    </location>
</feature>
<dbReference type="Pfam" id="PF01094">
    <property type="entry name" value="ANF_receptor"/>
    <property type="match status" value="1"/>
</dbReference>
<feature type="transmembrane region" description="Helical" evidence="6">
    <location>
        <begin position="894"/>
        <end position="915"/>
    </location>
</feature>
<dbReference type="Gene3D" id="2.10.50.10">
    <property type="entry name" value="Tumor Necrosis Factor Receptor, subunit A, domain 2"/>
    <property type="match status" value="3"/>
</dbReference>
<dbReference type="InterPro" id="IPR009030">
    <property type="entry name" value="Growth_fac_rcpt_cys_sf"/>
</dbReference>
<dbReference type="VEuPathDB" id="CryptoDB:Vbra_533"/>
<evidence type="ECO:0000256" key="2">
    <source>
        <dbReference type="ARBA" id="ARBA00022692"/>
    </source>
</evidence>
<organism evidence="11 12">
    <name type="scientific">Vitrella brassicaformis (strain CCMP3155)</name>
    <dbReference type="NCBI Taxonomy" id="1169540"/>
    <lineage>
        <taxon>Eukaryota</taxon>
        <taxon>Sar</taxon>
        <taxon>Alveolata</taxon>
        <taxon>Colpodellida</taxon>
        <taxon>Vitrellaceae</taxon>
        <taxon>Vitrella</taxon>
    </lineage>
</organism>
<feature type="transmembrane region" description="Helical" evidence="6">
    <location>
        <begin position="927"/>
        <end position="949"/>
    </location>
</feature>
<gene>
    <name evidence="11" type="ORF">Vbra_533</name>
</gene>
<name>A0A0G4GQ37_VITBC</name>
<feature type="chain" id="PRO_5005190331" description="Tyrosine-protein kinase ephrin type A/B receptor-like domain-containing protein" evidence="7">
    <location>
        <begin position="21"/>
        <end position="1575"/>
    </location>
</feature>
<feature type="transmembrane region" description="Helical" evidence="6">
    <location>
        <begin position="1254"/>
        <end position="1274"/>
    </location>
</feature>
<accession>A0A0G4GQ37</accession>
<dbReference type="EMBL" id="CDMY01000758">
    <property type="protein sequence ID" value="CEM32502.1"/>
    <property type="molecule type" value="Genomic_DNA"/>
</dbReference>
<dbReference type="GO" id="GO:0016020">
    <property type="term" value="C:membrane"/>
    <property type="evidence" value="ECO:0007669"/>
    <property type="project" value="UniProtKB-SubCell"/>
</dbReference>
<feature type="signal peptide" evidence="7">
    <location>
        <begin position="1"/>
        <end position="20"/>
    </location>
</feature>
<evidence type="ECO:0000259" key="8">
    <source>
        <dbReference type="Pfam" id="PF01094"/>
    </source>
</evidence>
<feature type="transmembrane region" description="Helical" evidence="6">
    <location>
        <begin position="1225"/>
        <end position="1247"/>
    </location>
</feature>
<feature type="transmembrane region" description="Helical" evidence="6">
    <location>
        <begin position="1198"/>
        <end position="1219"/>
    </location>
</feature>
<keyword evidence="4 6" id="KW-0472">Membrane</keyword>
<evidence type="ECO:0000256" key="1">
    <source>
        <dbReference type="ARBA" id="ARBA00004370"/>
    </source>
</evidence>
<evidence type="ECO:0000256" key="7">
    <source>
        <dbReference type="SAM" id="SignalP"/>
    </source>
</evidence>
<keyword evidence="2 6" id="KW-0812">Transmembrane</keyword>
<dbReference type="InterPro" id="IPR001828">
    <property type="entry name" value="ANF_lig-bd_rcpt"/>
</dbReference>
<evidence type="ECO:0000256" key="3">
    <source>
        <dbReference type="ARBA" id="ARBA00022989"/>
    </source>
</evidence>
<dbReference type="InterPro" id="IPR011641">
    <property type="entry name" value="Tyr-kin_ephrin_A/B_rcpt-like"/>
</dbReference>
<evidence type="ECO:0000259" key="10">
    <source>
        <dbReference type="Pfam" id="PF07699"/>
    </source>
</evidence>
<feature type="region of interest" description="Disordered" evidence="5">
    <location>
        <begin position="1444"/>
        <end position="1489"/>
    </location>
</feature>
<dbReference type="STRING" id="1169540.A0A0G4GQ37"/>
<dbReference type="InParanoid" id="A0A0G4GQ37"/>
<evidence type="ECO:0000313" key="12">
    <source>
        <dbReference type="Proteomes" id="UP000041254"/>
    </source>
</evidence>
<sequence>MVFRLSFLFVLFVGVVPSAAQVDGTLELGYAGDFRFGSFAWIFPIQAWVAKLVWEKNYTDLLPVPLADKRDFNISLDILDTIENQARTVEWAQGLMRPCAGTREPVNALICCHISASTKAIASLGTTFKTVQISDLSGDPDLSRRAFYQYMFRTLHGGELCNADLEIVKNFTIRRMTFFYSDNVLGQSHFERYERCVKEAYGDELEFRGQPLQGLPSERDFNDRKSFLDQVEAIKLLWSSRIDLSMATLNSRIFVLFLSTGYSVFFPLIIEKGLVGPGHFWRVVTSDIFVHREGTLGLPNSPADWTCDPTLPNDPLCDYETNGGYPPFWHPDVIGQFAGGMLERTDVRDPTNYPKFVKFWNEELTPSDFPDQMHCYLYGGCEKDGACNRTIRNATDCTALDGIFYDGGLAATYSGIGFIEPYPNYTDIDIFQGRPPPYPWPGGMGIPEPDPVAGGESSRAFDAMMALLVATNTLLNNGTNITDVRGDLLKAMLESQAPVVGIGGNVSFDPSTGNRNDSIPKTSYFRIDESGAPTQPEAAAYEWYLQKMTWYGPWRFADNAMEILSLPPECPAGQYADSDWMCRQCPAGHFQPQAGQEECIPCLLGTYNGDTGQPSCTPCARGMYADTNGSLSCTPCPPGNSTDQLGSEICDPCAKGNYAPDNGTELCLNCPKGTYQNDTGQTQCIECPSTKSTPDVGARTIEDCTCVEGTFLDIKHDMCKGCDGNKYTGLRCVGVLYDEEADRLYDLPLLEKNYWAALVKDKASFEDIDVFRCLEPYACLGGSPDPALQKELPLCDEGREGRACSICQRGYYKRAGSCNKCGSGTSSLGPFVITLILLYILAIVFHIFVNTPQSRKIAVTLNISLTLGMLINFMQNLSIVGTFNIDYPQFMRDIFSFAGIFLFDVEFIRLACVIGRTPLASYITRQLVPIVIIFIFFSLWGICAMLKSLRIIPGPIIPAPQERSRRSSLTRVMYRVAHGKDVSRRRHSSLAADNDEAIEDLPDEALPEIVPRDNDSDEGAGEGQAMADPRMVEIFRPSPENASPTMKERTRGMVRDVHAEDKEEEAKPRFFMVQRNPLVRCIERITSSDLTDFDKFCNSLGMAVQILYISFVNNACAAFQCYEHGSKKRTLFAYPEILCDSNEWRTQFLPVGILVMLFYVFGVYALFAYVSIVAPWYYENKSFKERFRFLFFRFRPDVYWWGAILLARNGLLATVTAMSPNDGHLQALITIFIIIVSLSLQIFYWPWLSNENNFLDVSLLLALCVMCVSGQYFIPRTDRNESVFIGTLLGTVFISFALVIVSIVLPIVMASNKRLKKMQKMQLKRLTLDSKIVGYCLYHTPSEFLEMDLETVTAPDKRKLRQTVEMLKLEAIDKPLYVKGLHKVLGREGSDLIPDDLYAGDVFQVNMATSGRLTRAHMRGPDKKPGAGVLMGLLSRMSSIIKTGKSPMASGRYEPGLEGRDARPSEVHFKSVENSPTASPKRPQEQQSGTAAMALALEGIEVRSPTEAAGEQGDNHNAEEPEEVPAGERSPTSPMWFAAVRMDSGDIDFEDADDTGEDDEDEGLRQNVHILTTSR</sequence>
<evidence type="ECO:0000256" key="5">
    <source>
        <dbReference type="SAM" id="MobiDB-lite"/>
    </source>
</evidence>
<dbReference type="SMART" id="SM01411">
    <property type="entry name" value="Ephrin_rec_like"/>
    <property type="match status" value="4"/>
</dbReference>
<feature type="domain" description="Tyrosine-protein kinase ephrin type A/B receptor-like" evidence="10">
    <location>
        <begin position="656"/>
        <end position="704"/>
    </location>
</feature>
<feature type="compositionally biased region" description="Acidic residues" evidence="5">
    <location>
        <begin position="1545"/>
        <end position="1562"/>
    </location>
</feature>
<feature type="region of interest" description="Disordered" evidence="5">
    <location>
        <begin position="1007"/>
        <end position="1029"/>
    </location>
</feature>
<evidence type="ECO:0008006" key="13">
    <source>
        <dbReference type="Google" id="ProtNLM"/>
    </source>
</evidence>
<evidence type="ECO:0000256" key="6">
    <source>
        <dbReference type="SAM" id="Phobius"/>
    </source>
</evidence>
<dbReference type="InterPro" id="IPR028082">
    <property type="entry name" value="Peripla_BP_I"/>
</dbReference>
<dbReference type="Gene3D" id="3.40.50.2300">
    <property type="match status" value="1"/>
</dbReference>
<keyword evidence="12" id="KW-1185">Reference proteome</keyword>
<dbReference type="PANTHER" id="PTHR11319">
    <property type="entry name" value="G PROTEIN-COUPLED RECEPTOR-RELATED"/>
    <property type="match status" value="1"/>
</dbReference>
<dbReference type="SUPFAM" id="SSF57184">
    <property type="entry name" value="Growth factor receptor domain"/>
    <property type="match status" value="1"/>
</dbReference>
<evidence type="ECO:0000256" key="4">
    <source>
        <dbReference type="ARBA" id="ARBA00023136"/>
    </source>
</evidence>
<reference evidence="11 12" key="1">
    <citation type="submission" date="2014-11" db="EMBL/GenBank/DDBJ databases">
        <authorList>
            <person name="Zhu J."/>
            <person name="Qi W."/>
            <person name="Song R."/>
        </authorList>
    </citation>
    <scope>NUCLEOTIDE SEQUENCE [LARGE SCALE GENOMIC DNA]</scope>
</reference>
<dbReference type="InterPro" id="IPR010308">
    <property type="entry name" value="TRP_C"/>
</dbReference>
<dbReference type="Proteomes" id="UP000041254">
    <property type="component" value="Unassembled WGS sequence"/>
</dbReference>
<feature type="region of interest" description="Disordered" evidence="5">
    <location>
        <begin position="1505"/>
        <end position="1575"/>
    </location>
</feature>
<evidence type="ECO:0000259" key="9">
    <source>
        <dbReference type="Pfam" id="PF06011"/>
    </source>
</evidence>
<dbReference type="PANTHER" id="PTHR11319:SF35">
    <property type="entry name" value="OUTER MEMBRANE PROTEIN PMPC-RELATED"/>
    <property type="match status" value="1"/>
</dbReference>
<feature type="transmembrane region" description="Helical" evidence="6">
    <location>
        <begin position="856"/>
        <end position="874"/>
    </location>
</feature>
<feature type="transmembrane region" description="Helical" evidence="6">
    <location>
        <begin position="828"/>
        <end position="849"/>
    </location>
</feature>
<dbReference type="OrthoDB" id="432528at2759"/>